<protein>
    <submittedName>
        <fullName evidence="2">Invasion protein invB</fullName>
    </submittedName>
</protein>
<accession>A0AAJ4ZAW5</accession>
<gene>
    <name evidence="2" type="primary">spaK_1</name>
    <name evidence="2" type="ORF">NCTC13159_01538</name>
    <name evidence="1" type="ORF">RO07_13505</name>
</gene>
<dbReference type="AlphaFoldDB" id="A0AAJ4ZAW5"/>
<evidence type="ECO:0000313" key="3">
    <source>
        <dbReference type="Proteomes" id="UP000035086"/>
    </source>
</evidence>
<dbReference type="CDD" id="cd17035">
    <property type="entry name" value="T3SC_IB_Spa15-like"/>
    <property type="match status" value="1"/>
</dbReference>
<organism evidence="2 4">
    <name type="scientific">Pandoraea pulmonicola</name>
    <dbReference type="NCBI Taxonomy" id="93221"/>
    <lineage>
        <taxon>Bacteria</taxon>
        <taxon>Pseudomonadati</taxon>
        <taxon>Pseudomonadota</taxon>
        <taxon>Betaproteobacteria</taxon>
        <taxon>Burkholderiales</taxon>
        <taxon>Burkholderiaceae</taxon>
        <taxon>Pandoraea</taxon>
    </lineage>
</organism>
<reference evidence="2 4" key="3">
    <citation type="submission" date="2018-06" db="EMBL/GenBank/DDBJ databases">
        <authorList>
            <consortium name="Pathogen Informatics"/>
            <person name="Doyle S."/>
        </authorList>
    </citation>
    <scope>NUCLEOTIDE SEQUENCE [LARGE SCALE GENOMIC DNA]</scope>
    <source>
        <strain evidence="2 4">NCTC13159</strain>
    </source>
</reference>
<keyword evidence="3" id="KW-1185">Reference proteome</keyword>
<name>A0AAJ4ZAW5_PANPU</name>
<evidence type="ECO:0000313" key="2">
    <source>
        <dbReference type="EMBL" id="SUA90059.1"/>
    </source>
</evidence>
<reference evidence="3" key="1">
    <citation type="submission" date="2014-12" db="EMBL/GenBank/DDBJ databases">
        <title>Complete Genome Sequencing of Pandoraea pulmonicola DSM 16583.</title>
        <authorList>
            <person name="Chan K.-G."/>
        </authorList>
    </citation>
    <scope>NUCLEOTIDE SEQUENCE [LARGE SCALE GENOMIC DNA]</scope>
    <source>
        <strain evidence="3">DSM 16583</strain>
    </source>
</reference>
<dbReference type="Pfam" id="PF03519">
    <property type="entry name" value="Invas_SpaK"/>
    <property type="match status" value="1"/>
</dbReference>
<reference evidence="1" key="2">
    <citation type="submission" date="2016-11" db="EMBL/GenBank/DDBJ databases">
        <title>Complete Genome Sequencing of Pandoraea pulmonicola DSM 16583.</title>
        <authorList>
            <person name="Chan K.-G."/>
        </authorList>
    </citation>
    <scope>NUCLEOTIDE SEQUENCE</scope>
    <source>
        <strain evidence="1">DSM 16583</strain>
    </source>
</reference>
<evidence type="ECO:0000313" key="4">
    <source>
        <dbReference type="Proteomes" id="UP000254589"/>
    </source>
</evidence>
<dbReference type="EMBL" id="UGSJ01000001">
    <property type="protein sequence ID" value="SUA90059.1"/>
    <property type="molecule type" value="Genomic_DNA"/>
</dbReference>
<dbReference type="Gene3D" id="3.30.1460.10">
    <property type="match status" value="1"/>
</dbReference>
<dbReference type="SUPFAM" id="SSF69635">
    <property type="entry name" value="Type III secretory system chaperone-like"/>
    <property type="match status" value="1"/>
</dbReference>
<dbReference type="RefSeq" id="WP_039408614.1">
    <property type="nucleotide sequence ID" value="NZ_CP010310.2"/>
</dbReference>
<dbReference type="PRINTS" id="PR01305">
    <property type="entry name" value="SSPAKPROTEIN"/>
</dbReference>
<proteinExistence type="predicted"/>
<dbReference type="Proteomes" id="UP000035086">
    <property type="component" value="Chromosome"/>
</dbReference>
<evidence type="ECO:0000313" key="1">
    <source>
        <dbReference type="EMBL" id="AJC21246.1"/>
    </source>
</evidence>
<dbReference type="EMBL" id="CP010310">
    <property type="protein sequence ID" value="AJC21246.1"/>
    <property type="molecule type" value="Genomic_DNA"/>
</dbReference>
<dbReference type="KEGG" id="ppul:RO07_13505"/>
<sequence>MNIDLISLVKEALAHAGCMEKLDEELDPHAAVELNFVEVPTIRIEAVDDAVVLSCCLSEYMASLRDCPTTLILDTVAPKAPWARHHTISLLEDGGDLHLTAVIADQYLKDGEGFSQSIDGFYERTRLLCEAIRA</sequence>
<dbReference type="Proteomes" id="UP000254589">
    <property type="component" value="Unassembled WGS sequence"/>
</dbReference>
<dbReference type="InterPro" id="IPR003065">
    <property type="entry name" value="Invas_SpaK"/>
</dbReference>